<evidence type="ECO:0000313" key="12">
    <source>
        <dbReference type="Proteomes" id="UP000663722"/>
    </source>
</evidence>
<dbReference type="GO" id="GO:0003677">
    <property type="term" value="F:DNA binding"/>
    <property type="evidence" value="ECO:0007669"/>
    <property type="project" value="UniProtKB-KW"/>
</dbReference>
<dbReference type="EMBL" id="CP061800">
    <property type="protein sequence ID" value="QTA87473.1"/>
    <property type="molecule type" value="Genomic_DNA"/>
</dbReference>
<dbReference type="AlphaFoldDB" id="A0A975BL82"/>
<dbReference type="Proteomes" id="UP000663722">
    <property type="component" value="Chromosome"/>
</dbReference>
<dbReference type="EC" id="2.1.1.72" evidence="1"/>
<dbReference type="RefSeq" id="WP_207682646.1">
    <property type="nucleotide sequence ID" value="NZ_CP061800.1"/>
</dbReference>
<evidence type="ECO:0000256" key="4">
    <source>
        <dbReference type="ARBA" id="ARBA00022691"/>
    </source>
</evidence>
<keyword evidence="2 11" id="KW-0489">Methyltransferase</keyword>
<sequence length="1233" mass="143989">MKQQIQNAIRNFGTDDLFDAGIRLFDTLGYNTERQSRLDFPTYQGFYENFLEENDNIPDLRKFERRALTDHWERVELLFQLSESEMTNQEMLFDTKKVDDTIIEAYLFFAIRLRDEEHSRTVLSDITRQMNRVFSMPVMLLFVYGGHLTLSVIKRRLHKRDETRDVLEKVTLVKDIRMDDPHRAHIEILHDLTLEELRKHHAVSNFVELHNAWHKVLDCSELNKRFYKELANWYFWAVGNVTFPKDAEKNEEVRNATAIIRLLTRLIFVWFVKEKGLIPQHLFDREKLNQILNFEDKNDSNFYKAILQNLFFATLNQEQDKRGVRKSRQHYNVTNLYRYEHLFCIPPDEILKLFEEIPFLNGGLFDCLDKPHPTEKGPKGGDKVIRIDGFSDRDDNPLKVPDFLFFGHDTAVDLNQVFGTRGKTYKAKGLIHLLNKYKFTIMENTPITEEIALDPELLGKVFENLLASYNPETRTTARKQTGSFYTPREIVDYMADESLKASISTLAAKKMGRKATDEDIKTGLDILFAYTEEAHLFNEDEASTIVRAISELKILDPACGSGAFPMGILHKLVFILGKLDADNSMWRELQKEKAVQETENAYNSENREERQLKLYEIEHAFNFNMSDYGRKLYLIENCIYGVDIQPVAVQISMLRFFISLVAEQRVDRTKENCGIRPLPNLETKFVAANTLMGIEKPKEQRGISDNLEIEDLENELKEIRHKHFSAKTPKTKRKHRNADKEIRERIAELLAESFGDETTAKLLANWAPYNQNASADFFDPEWMFGIRDGFDIVIGNPPYVRHEKIKHLKPILKKQYKCYTGTSDLYVFFYEQGFNSLKPGGILSFISSNKYFRAVYGKKLREFLRNNVCIHQLIDFGDAPVFTAIAYPSIIVFEKSANVKESNIRALNWEIGNPIEVFPEIFERKSFSLSQVRLNAEAWRLESEKVFRLLEKLHNSGKPLGEYVAGRFYNGIKTGLNDAFIVDQSTRDSLINDNPSSTKVLKLFLRGKDVKRWQVNFANQYLIKIESSANVQHPWSDKPQKQAEEIFSKTYPAIHAYFQKFRKRLINRDDQGKYFWELRTCKYWGEFEIPKIVYPNICKRNEFAWDETKFYANQKAFIIPDASKYLLAVLNSSVVMWLFEKLLAKLQNGYYEPSAVFMKKFPIPVTKKTKLIENIVDNILSIKNKNSDADTTSLEKQIDLMVYKLYDLTHEEVKIVDPEFAMSRAEYENFQTP</sequence>
<comment type="catalytic activity">
    <reaction evidence="7">
        <text>a 2'-deoxyadenosine in DNA + S-adenosyl-L-methionine = an N(6)-methyl-2'-deoxyadenosine in DNA + S-adenosyl-L-homocysteine + H(+)</text>
        <dbReference type="Rhea" id="RHEA:15197"/>
        <dbReference type="Rhea" id="RHEA-COMP:12418"/>
        <dbReference type="Rhea" id="RHEA-COMP:12419"/>
        <dbReference type="ChEBI" id="CHEBI:15378"/>
        <dbReference type="ChEBI" id="CHEBI:57856"/>
        <dbReference type="ChEBI" id="CHEBI:59789"/>
        <dbReference type="ChEBI" id="CHEBI:90615"/>
        <dbReference type="ChEBI" id="CHEBI:90616"/>
        <dbReference type="EC" id="2.1.1.72"/>
    </reaction>
</comment>
<protein>
    <recommendedName>
        <fullName evidence="1">site-specific DNA-methyltransferase (adenine-specific)</fullName>
        <ecNumber evidence="1">2.1.1.72</ecNumber>
    </recommendedName>
</protein>
<dbReference type="GO" id="GO:0009307">
    <property type="term" value="P:DNA restriction-modification system"/>
    <property type="evidence" value="ECO:0007669"/>
    <property type="project" value="UniProtKB-KW"/>
</dbReference>
<dbReference type="InterPro" id="IPR002052">
    <property type="entry name" value="DNA_methylase_N6_adenine_CS"/>
</dbReference>
<keyword evidence="8" id="KW-0472">Membrane</keyword>
<dbReference type="PANTHER" id="PTHR33841:SF1">
    <property type="entry name" value="DNA METHYLTRANSFERASE A"/>
    <property type="match status" value="1"/>
</dbReference>
<dbReference type="PROSITE" id="PS00092">
    <property type="entry name" value="N6_MTASE"/>
    <property type="match status" value="1"/>
</dbReference>
<keyword evidence="12" id="KW-1185">Reference proteome</keyword>
<evidence type="ECO:0000256" key="1">
    <source>
        <dbReference type="ARBA" id="ARBA00011900"/>
    </source>
</evidence>
<keyword evidence="4" id="KW-0949">S-adenosyl-L-methionine</keyword>
<evidence type="ECO:0000256" key="3">
    <source>
        <dbReference type="ARBA" id="ARBA00022679"/>
    </source>
</evidence>
<name>A0A975BL82_9BACT</name>
<evidence type="ECO:0000256" key="7">
    <source>
        <dbReference type="ARBA" id="ARBA00047942"/>
    </source>
</evidence>
<evidence type="ECO:0000259" key="9">
    <source>
        <dbReference type="Pfam" id="PF07669"/>
    </source>
</evidence>
<dbReference type="PANTHER" id="PTHR33841">
    <property type="entry name" value="DNA METHYLTRANSFERASE YEEA-RELATED"/>
    <property type="match status" value="1"/>
</dbReference>
<dbReference type="Gene3D" id="3.40.50.150">
    <property type="entry name" value="Vaccinia Virus protein VP39"/>
    <property type="match status" value="1"/>
</dbReference>
<evidence type="ECO:0000259" key="10">
    <source>
        <dbReference type="Pfam" id="PF12950"/>
    </source>
</evidence>
<keyword evidence="3" id="KW-0808">Transferase</keyword>
<dbReference type="InterPro" id="IPR050953">
    <property type="entry name" value="N4_N6_ade-DNA_methylase"/>
</dbReference>
<dbReference type="KEGG" id="dmm:dnm_035070"/>
<dbReference type="InterPro" id="IPR029063">
    <property type="entry name" value="SAM-dependent_MTases_sf"/>
</dbReference>
<keyword evidence="6" id="KW-0238">DNA-binding</keyword>
<organism evidence="11 12">
    <name type="scientific">Desulfonema magnum</name>
    <dbReference type="NCBI Taxonomy" id="45655"/>
    <lineage>
        <taxon>Bacteria</taxon>
        <taxon>Pseudomonadati</taxon>
        <taxon>Thermodesulfobacteriota</taxon>
        <taxon>Desulfobacteria</taxon>
        <taxon>Desulfobacterales</taxon>
        <taxon>Desulfococcaceae</taxon>
        <taxon>Desulfonema</taxon>
    </lineage>
</organism>
<evidence type="ECO:0000256" key="5">
    <source>
        <dbReference type="ARBA" id="ARBA00022747"/>
    </source>
</evidence>
<feature type="domain" description="TaqI-like C-terminal specificity" evidence="10">
    <location>
        <begin position="1004"/>
        <end position="1163"/>
    </location>
</feature>
<dbReference type="GO" id="GO:0032259">
    <property type="term" value="P:methylation"/>
    <property type="evidence" value="ECO:0007669"/>
    <property type="project" value="UniProtKB-KW"/>
</dbReference>
<keyword evidence="5" id="KW-0680">Restriction system</keyword>
<evidence type="ECO:0000313" key="11">
    <source>
        <dbReference type="EMBL" id="QTA87473.1"/>
    </source>
</evidence>
<dbReference type="InterPro" id="IPR011639">
    <property type="entry name" value="MethylTrfase_TaqI-like_dom"/>
</dbReference>
<gene>
    <name evidence="11" type="ORF">dnm_035070</name>
</gene>
<dbReference type="InterPro" id="IPR025931">
    <property type="entry name" value="TaqI_C"/>
</dbReference>
<dbReference type="SUPFAM" id="SSF53335">
    <property type="entry name" value="S-adenosyl-L-methionine-dependent methyltransferases"/>
    <property type="match status" value="1"/>
</dbReference>
<dbReference type="GO" id="GO:0009007">
    <property type="term" value="F:site-specific DNA-methyltransferase (adenine-specific) activity"/>
    <property type="evidence" value="ECO:0007669"/>
    <property type="project" value="UniProtKB-EC"/>
</dbReference>
<accession>A0A975BL82</accession>
<keyword evidence="8" id="KW-1133">Transmembrane helix</keyword>
<evidence type="ECO:0000256" key="6">
    <source>
        <dbReference type="ARBA" id="ARBA00023125"/>
    </source>
</evidence>
<keyword evidence="8" id="KW-0812">Transmembrane</keyword>
<evidence type="ECO:0000256" key="8">
    <source>
        <dbReference type="SAM" id="Phobius"/>
    </source>
</evidence>
<dbReference type="PRINTS" id="PR00507">
    <property type="entry name" value="N12N6MTFRASE"/>
</dbReference>
<feature type="transmembrane region" description="Helical" evidence="8">
    <location>
        <begin position="133"/>
        <end position="153"/>
    </location>
</feature>
<dbReference type="Pfam" id="PF12950">
    <property type="entry name" value="TaqI_C"/>
    <property type="match status" value="1"/>
</dbReference>
<reference evidence="11" key="1">
    <citation type="journal article" date="2021" name="Microb. Physiol.">
        <title>Proteogenomic Insights into the Physiology of Marine, Sulfate-Reducing, Filamentous Desulfonema limicola and Desulfonema magnum.</title>
        <authorList>
            <person name="Schnaars V."/>
            <person name="Wohlbrand L."/>
            <person name="Scheve S."/>
            <person name="Hinrichs C."/>
            <person name="Reinhardt R."/>
            <person name="Rabus R."/>
        </authorList>
    </citation>
    <scope>NUCLEOTIDE SEQUENCE</scope>
    <source>
        <strain evidence="11">4be13</strain>
    </source>
</reference>
<feature type="domain" description="Type II methyltransferase M.TaqI-like" evidence="9">
    <location>
        <begin position="637"/>
        <end position="882"/>
    </location>
</feature>
<proteinExistence type="predicted"/>
<evidence type="ECO:0000256" key="2">
    <source>
        <dbReference type="ARBA" id="ARBA00022603"/>
    </source>
</evidence>
<dbReference type="Pfam" id="PF07669">
    <property type="entry name" value="Eco57I"/>
    <property type="match status" value="1"/>
</dbReference>
<dbReference type="REBASE" id="490184">
    <property type="entry name" value="Dma2077ORF35070P"/>
</dbReference>